<protein>
    <submittedName>
        <fullName evidence="1">Sulfotransferase family protein</fullName>
    </submittedName>
</protein>
<comment type="caution">
    <text evidence="1">The sequence shown here is derived from an EMBL/GenBank/DDBJ whole genome shotgun (WGS) entry which is preliminary data.</text>
</comment>
<dbReference type="EMBL" id="QZWZ01000044">
    <property type="protein sequence ID" value="RJT29249.1"/>
    <property type="molecule type" value="Genomic_DNA"/>
</dbReference>
<sequence>MAIKVIGSGFGRTGTDSMREALAILGFGPCHHMSAVNTNEEQKRLWRALAKGAAPDWNTLFSGYVSCMDWPSAYYWRELIDFYPDARVILTWRSPESWWESFEKTIVAGIATSQEPDSLGVALIAKQVFAGRPEDRATAIAAYEANVEAVIATVPAERLLVHRLGDGWEPLCAHLGVAVPDQPYPNRNNTKDFRSTWLSLK</sequence>
<gene>
    <name evidence="1" type="ORF">D3227_32325</name>
</gene>
<reference evidence="1 2" key="1">
    <citation type="submission" date="2018-09" db="EMBL/GenBank/DDBJ databases">
        <title>Mesorhizobium carmichaelinearum sp. nov. isolated from Carmichaelinea spp. root nodules in New Zealand.</title>
        <authorList>
            <person name="De Meyer S.E."/>
        </authorList>
    </citation>
    <scope>NUCLEOTIDE SEQUENCE [LARGE SCALE GENOMIC DNA]</scope>
    <source>
        <strain evidence="1 2">ICMP19557</strain>
    </source>
</reference>
<organism evidence="1 2">
    <name type="scientific">Mesorhizobium waimense</name>
    <dbReference type="NCBI Taxonomy" id="1300307"/>
    <lineage>
        <taxon>Bacteria</taxon>
        <taxon>Pseudomonadati</taxon>
        <taxon>Pseudomonadota</taxon>
        <taxon>Alphaproteobacteria</taxon>
        <taxon>Hyphomicrobiales</taxon>
        <taxon>Phyllobacteriaceae</taxon>
        <taxon>Mesorhizobium</taxon>
    </lineage>
</organism>
<dbReference type="InterPro" id="IPR040632">
    <property type="entry name" value="Sulfotransfer_4"/>
</dbReference>
<dbReference type="SUPFAM" id="SSF52540">
    <property type="entry name" value="P-loop containing nucleoside triphosphate hydrolases"/>
    <property type="match status" value="1"/>
</dbReference>
<evidence type="ECO:0000313" key="2">
    <source>
        <dbReference type="Proteomes" id="UP000272706"/>
    </source>
</evidence>
<dbReference type="GO" id="GO:0016740">
    <property type="term" value="F:transferase activity"/>
    <property type="evidence" value="ECO:0007669"/>
    <property type="project" value="UniProtKB-KW"/>
</dbReference>
<dbReference type="AlphaFoldDB" id="A0A3A5K3Y1"/>
<dbReference type="PANTHER" id="PTHR36978">
    <property type="entry name" value="P-LOOP CONTAINING NUCLEOTIDE TRIPHOSPHATE HYDROLASE"/>
    <property type="match status" value="1"/>
</dbReference>
<keyword evidence="1" id="KW-0808">Transferase</keyword>
<dbReference type="PANTHER" id="PTHR36978:SF4">
    <property type="entry name" value="P-LOOP CONTAINING NUCLEOSIDE TRIPHOSPHATE HYDROLASE PROTEIN"/>
    <property type="match status" value="1"/>
</dbReference>
<dbReference type="Gene3D" id="3.40.50.300">
    <property type="entry name" value="P-loop containing nucleotide triphosphate hydrolases"/>
    <property type="match status" value="1"/>
</dbReference>
<dbReference type="OrthoDB" id="9806624at2"/>
<dbReference type="Proteomes" id="UP000272706">
    <property type="component" value="Unassembled WGS sequence"/>
</dbReference>
<evidence type="ECO:0000313" key="1">
    <source>
        <dbReference type="EMBL" id="RJT29249.1"/>
    </source>
</evidence>
<name>A0A3A5K3Y1_9HYPH</name>
<proteinExistence type="predicted"/>
<accession>A0A3A5K3Y1</accession>
<dbReference type="InterPro" id="IPR027417">
    <property type="entry name" value="P-loop_NTPase"/>
</dbReference>
<dbReference type="RefSeq" id="WP_120018242.1">
    <property type="nucleotide sequence ID" value="NZ_QZWZ01000044.1"/>
</dbReference>
<keyword evidence="2" id="KW-1185">Reference proteome</keyword>
<dbReference type="Pfam" id="PF17784">
    <property type="entry name" value="Sulfotransfer_4"/>
    <property type="match status" value="1"/>
</dbReference>